<evidence type="ECO:0000259" key="2">
    <source>
        <dbReference type="Pfam" id="PF25938"/>
    </source>
</evidence>
<feature type="transmembrane region" description="Helical" evidence="1">
    <location>
        <begin position="33"/>
        <end position="54"/>
    </location>
</feature>
<name>A0A830F0K7_9EURY</name>
<dbReference type="InterPro" id="IPR058287">
    <property type="entry name" value="DUF7981"/>
</dbReference>
<keyword evidence="1" id="KW-0472">Membrane</keyword>
<evidence type="ECO:0000256" key="1">
    <source>
        <dbReference type="SAM" id="Phobius"/>
    </source>
</evidence>
<organism evidence="3 4">
    <name type="scientific">Halarchaeum grantii</name>
    <dbReference type="NCBI Taxonomy" id="1193105"/>
    <lineage>
        <taxon>Archaea</taxon>
        <taxon>Methanobacteriati</taxon>
        <taxon>Methanobacteriota</taxon>
        <taxon>Stenosarchaea group</taxon>
        <taxon>Halobacteria</taxon>
        <taxon>Halobacteriales</taxon>
        <taxon>Halobacteriaceae</taxon>
    </lineage>
</organism>
<sequence>MPAAPTAAWGAVAALAFLILGLGYYAIGGRPALPVLLAVAVVVGVAGAAGARVARP</sequence>
<keyword evidence="4" id="KW-1185">Reference proteome</keyword>
<evidence type="ECO:0000313" key="4">
    <source>
        <dbReference type="Proteomes" id="UP000628840"/>
    </source>
</evidence>
<feature type="transmembrane region" description="Helical" evidence="1">
    <location>
        <begin position="7"/>
        <end position="27"/>
    </location>
</feature>
<dbReference type="Proteomes" id="UP000628840">
    <property type="component" value="Unassembled WGS sequence"/>
</dbReference>
<evidence type="ECO:0000313" key="3">
    <source>
        <dbReference type="EMBL" id="GGL28504.1"/>
    </source>
</evidence>
<keyword evidence="1" id="KW-0812">Transmembrane</keyword>
<accession>A0A830F0K7</accession>
<reference evidence="3 4" key="1">
    <citation type="journal article" date="2019" name="Int. J. Syst. Evol. Microbiol.">
        <title>The Global Catalogue of Microorganisms (GCM) 10K type strain sequencing project: providing services to taxonomists for standard genome sequencing and annotation.</title>
        <authorList>
            <consortium name="The Broad Institute Genomics Platform"/>
            <consortium name="The Broad Institute Genome Sequencing Center for Infectious Disease"/>
            <person name="Wu L."/>
            <person name="Ma J."/>
        </authorList>
    </citation>
    <scope>NUCLEOTIDE SEQUENCE [LARGE SCALE GENOMIC DNA]</scope>
    <source>
        <strain evidence="3 4">JCM 19585</strain>
    </source>
</reference>
<dbReference type="AlphaFoldDB" id="A0A830F0K7"/>
<protein>
    <recommendedName>
        <fullName evidence="2">DUF7981 domain-containing protein</fullName>
    </recommendedName>
</protein>
<feature type="domain" description="DUF7981" evidence="2">
    <location>
        <begin position="7"/>
        <end position="51"/>
    </location>
</feature>
<gene>
    <name evidence="3" type="ORF">GCM10009037_10200</name>
</gene>
<proteinExistence type="predicted"/>
<dbReference type="RefSeq" id="WP_188879908.1">
    <property type="nucleotide sequence ID" value="NZ_BMPF01000001.1"/>
</dbReference>
<dbReference type="EMBL" id="BMPF01000001">
    <property type="protein sequence ID" value="GGL28504.1"/>
    <property type="molecule type" value="Genomic_DNA"/>
</dbReference>
<comment type="caution">
    <text evidence="3">The sequence shown here is derived from an EMBL/GenBank/DDBJ whole genome shotgun (WGS) entry which is preliminary data.</text>
</comment>
<dbReference type="Pfam" id="PF25938">
    <property type="entry name" value="DUF7981"/>
    <property type="match status" value="1"/>
</dbReference>
<keyword evidence="1" id="KW-1133">Transmembrane helix</keyword>